<sequence length="97" mass="10709">MMRNLNLPVMIGILFSAIGLVTLVMLGQPLTAAIWLSFGNGLLLTSLRFKRVNEFGDLEQQPVPKARFYAGILLIVMAGILLILQIIQDLQKMPAQS</sequence>
<dbReference type="EMBL" id="JBEOKT010000024">
    <property type="protein sequence ID" value="MER2999458.1"/>
    <property type="molecule type" value="Genomic_DNA"/>
</dbReference>
<name>A0ABV1RYI4_9BACT</name>
<feature type="transmembrane region" description="Helical" evidence="1">
    <location>
        <begin position="7"/>
        <end position="26"/>
    </location>
</feature>
<evidence type="ECO:0000256" key="1">
    <source>
        <dbReference type="SAM" id="Phobius"/>
    </source>
</evidence>
<gene>
    <name evidence="2" type="ORF">ABS362_18045</name>
</gene>
<feature type="transmembrane region" description="Helical" evidence="1">
    <location>
        <begin position="69"/>
        <end position="87"/>
    </location>
</feature>
<keyword evidence="1" id="KW-1133">Transmembrane helix</keyword>
<protein>
    <submittedName>
        <fullName evidence="2">Uncharacterized protein</fullName>
    </submittedName>
</protein>
<proteinExistence type="predicted"/>
<evidence type="ECO:0000313" key="3">
    <source>
        <dbReference type="Proteomes" id="UP001476807"/>
    </source>
</evidence>
<comment type="caution">
    <text evidence="2">The sequence shown here is derived from an EMBL/GenBank/DDBJ whole genome shotgun (WGS) entry which is preliminary data.</text>
</comment>
<keyword evidence="1" id="KW-0472">Membrane</keyword>
<dbReference type="RefSeq" id="WP_350414266.1">
    <property type="nucleotide sequence ID" value="NZ_JBEOKT010000024.1"/>
</dbReference>
<organism evidence="2 3">
    <name type="scientific">Pontibacter populi</name>
    <dbReference type="NCBI Taxonomy" id="890055"/>
    <lineage>
        <taxon>Bacteria</taxon>
        <taxon>Pseudomonadati</taxon>
        <taxon>Bacteroidota</taxon>
        <taxon>Cytophagia</taxon>
        <taxon>Cytophagales</taxon>
        <taxon>Hymenobacteraceae</taxon>
        <taxon>Pontibacter</taxon>
    </lineage>
</organism>
<evidence type="ECO:0000313" key="2">
    <source>
        <dbReference type="EMBL" id="MER2999458.1"/>
    </source>
</evidence>
<keyword evidence="3" id="KW-1185">Reference proteome</keyword>
<dbReference type="Proteomes" id="UP001476807">
    <property type="component" value="Unassembled WGS sequence"/>
</dbReference>
<keyword evidence="1" id="KW-0812">Transmembrane</keyword>
<accession>A0ABV1RYI4</accession>
<reference evidence="2 3" key="1">
    <citation type="submission" date="2024-06" db="EMBL/GenBank/DDBJ databases">
        <title>Pontibacter populi HYL7-15.</title>
        <authorList>
            <person name="Kim M.K."/>
        </authorList>
    </citation>
    <scope>NUCLEOTIDE SEQUENCE [LARGE SCALE GENOMIC DNA]</scope>
    <source>
        <strain evidence="2 3">HYL7-15</strain>
    </source>
</reference>
<feature type="transmembrane region" description="Helical" evidence="1">
    <location>
        <begin position="32"/>
        <end position="49"/>
    </location>
</feature>